<dbReference type="STRING" id="1262450.S3CYE1"/>
<proteinExistence type="inferred from homology"/>
<comment type="catalytic activity">
    <reaction evidence="7">
        <text>L-seryl-[protein] + ATP = O-phospho-L-seryl-[protein] + ADP + H(+)</text>
        <dbReference type="Rhea" id="RHEA:17989"/>
        <dbReference type="Rhea" id="RHEA-COMP:9863"/>
        <dbReference type="Rhea" id="RHEA-COMP:11604"/>
        <dbReference type="ChEBI" id="CHEBI:15378"/>
        <dbReference type="ChEBI" id="CHEBI:29999"/>
        <dbReference type="ChEBI" id="CHEBI:30616"/>
        <dbReference type="ChEBI" id="CHEBI:83421"/>
        <dbReference type="ChEBI" id="CHEBI:456216"/>
        <dbReference type="EC" id="2.7.12.2"/>
    </reaction>
</comment>
<evidence type="ECO:0000256" key="9">
    <source>
        <dbReference type="ARBA" id="ARBA00051693"/>
    </source>
</evidence>
<feature type="region of interest" description="Disordered" evidence="10">
    <location>
        <begin position="590"/>
        <end position="657"/>
    </location>
</feature>
<dbReference type="PROSITE" id="PS50011">
    <property type="entry name" value="PROTEIN_KINASE_DOM"/>
    <property type="match status" value="1"/>
</dbReference>
<dbReference type="eggNOG" id="KOG0603">
    <property type="taxonomic scope" value="Eukaryota"/>
</dbReference>
<evidence type="ECO:0000313" key="13">
    <source>
        <dbReference type="Proteomes" id="UP000016923"/>
    </source>
</evidence>
<evidence type="ECO:0000256" key="4">
    <source>
        <dbReference type="ARBA" id="ARBA00022840"/>
    </source>
</evidence>
<evidence type="ECO:0000256" key="2">
    <source>
        <dbReference type="ARBA" id="ARBA00022741"/>
    </source>
</evidence>
<evidence type="ECO:0000256" key="7">
    <source>
        <dbReference type="ARBA" id="ARBA00049014"/>
    </source>
</evidence>
<dbReference type="PANTHER" id="PTHR48013">
    <property type="entry name" value="DUAL SPECIFICITY MITOGEN-ACTIVATED PROTEIN KINASE KINASE 5-RELATED"/>
    <property type="match status" value="1"/>
</dbReference>
<dbReference type="HOGENOM" id="CLU_417428_0_0_1"/>
<organism evidence="12 13">
    <name type="scientific">Ophiostoma piceae (strain UAMH 11346)</name>
    <name type="common">Sap stain fungus</name>
    <dbReference type="NCBI Taxonomy" id="1262450"/>
    <lineage>
        <taxon>Eukaryota</taxon>
        <taxon>Fungi</taxon>
        <taxon>Dikarya</taxon>
        <taxon>Ascomycota</taxon>
        <taxon>Pezizomycotina</taxon>
        <taxon>Sordariomycetes</taxon>
        <taxon>Sordariomycetidae</taxon>
        <taxon>Ophiostomatales</taxon>
        <taxon>Ophiostomataceae</taxon>
        <taxon>Ophiostoma</taxon>
    </lineage>
</organism>
<dbReference type="AlphaFoldDB" id="S3CYE1"/>
<gene>
    <name evidence="12" type="ORF">F503_08466</name>
</gene>
<dbReference type="InterPro" id="IPR000719">
    <property type="entry name" value="Prot_kinase_dom"/>
</dbReference>
<evidence type="ECO:0000256" key="5">
    <source>
        <dbReference type="ARBA" id="ARBA00038035"/>
    </source>
</evidence>
<evidence type="ECO:0000313" key="12">
    <source>
        <dbReference type="EMBL" id="EPE05935.1"/>
    </source>
</evidence>
<dbReference type="VEuPathDB" id="FungiDB:F503_08466"/>
<dbReference type="EMBL" id="KE148155">
    <property type="protein sequence ID" value="EPE05935.1"/>
    <property type="molecule type" value="Genomic_DNA"/>
</dbReference>
<dbReference type="Gene3D" id="1.10.510.10">
    <property type="entry name" value="Transferase(Phosphotransferase) domain 1"/>
    <property type="match status" value="1"/>
</dbReference>
<dbReference type="Pfam" id="PF00069">
    <property type="entry name" value="Pkinase"/>
    <property type="match status" value="1"/>
</dbReference>
<comment type="catalytic activity">
    <reaction evidence="9">
        <text>L-tyrosyl-[protein] + ATP = O-phospho-L-tyrosyl-[protein] + ADP + H(+)</text>
        <dbReference type="Rhea" id="RHEA:10596"/>
        <dbReference type="Rhea" id="RHEA-COMP:10136"/>
        <dbReference type="Rhea" id="RHEA-COMP:20101"/>
        <dbReference type="ChEBI" id="CHEBI:15378"/>
        <dbReference type="ChEBI" id="CHEBI:30616"/>
        <dbReference type="ChEBI" id="CHEBI:46858"/>
        <dbReference type="ChEBI" id="CHEBI:61978"/>
        <dbReference type="ChEBI" id="CHEBI:456216"/>
        <dbReference type="EC" id="2.7.12.2"/>
    </reaction>
</comment>
<feature type="compositionally biased region" description="Polar residues" evidence="10">
    <location>
        <begin position="494"/>
        <end position="513"/>
    </location>
</feature>
<keyword evidence="13" id="KW-1185">Reference proteome</keyword>
<dbReference type="GO" id="GO:0005524">
    <property type="term" value="F:ATP binding"/>
    <property type="evidence" value="ECO:0007669"/>
    <property type="project" value="UniProtKB-KW"/>
</dbReference>
<feature type="region of interest" description="Disordered" evidence="10">
    <location>
        <begin position="490"/>
        <end position="568"/>
    </location>
</feature>
<name>S3CYE1_OPHP1</name>
<keyword evidence="4" id="KW-0067">ATP-binding</keyword>
<keyword evidence="2" id="KW-0547">Nucleotide-binding</keyword>
<accession>S3CYE1</accession>
<evidence type="ECO:0000256" key="3">
    <source>
        <dbReference type="ARBA" id="ARBA00022777"/>
    </source>
</evidence>
<dbReference type="SMART" id="SM00220">
    <property type="entry name" value="S_TKc"/>
    <property type="match status" value="1"/>
</dbReference>
<protein>
    <recommendedName>
        <fullName evidence="6">mitogen-activated protein kinase kinase</fullName>
        <ecNumber evidence="6">2.7.12.2</ecNumber>
    </recommendedName>
</protein>
<dbReference type="PROSITE" id="PS00108">
    <property type="entry name" value="PROTEIN_KINASE_ST"/>
    <property type="match status" value="1"/>
</dbReference>
<evidence type="ECO:0000256" key="1">
    <source>
        <dbReference type="ARBA" id="ARBA00022679"/>
    </source>
</evidence>
<reference evidence="12 13" key="1">
    <citation type="journal article" date="2013" name="BMC Genomics">
        <title>The genome and transcriptome of the pine saprophyte Ophiostoma piceae, and a comparison with the bark beetle-associated pine pathogen Grosmannia clavigera.</title>
        <authorList>
            <person name="Haridas S."/>
            <person name="Wang Y."/>
            <person name="Lim L."/>
            <person name="Massoumi Alamouti S."/>
            <person name="Jackman S."/>
            <person name="Docking R."/>
            <person name="Robertson G."/>
            <person name="Birol I."/>
            <person name="Bohlmann J."/>
            <person name="Breuil C."/>
        </authorList>
    </citation>
    <scope>NUCLEOTIDE SEQUENCE [LARGE SCALE GENOMIC DNA]</scope>
    <source>
        <strain evidence="12 13">UAMH 11346</strain>
    </source>
</reference>
<dbReference type="PANTHER" id="PTHR48013:SF9">
    <property type="entry name" value="DUAL SPECIFICITY MITOGEN-ACTIVATED PROTEIN KINASE KINASE 5"/>
    <property type="match status" value="1"/>
</dbReference>
<dbReference type="SUPFAM" id="SSF56112">
    <property type="entry name" value="Protein kinase-like (PK-like)"/>
    <property type="match status" value="1"/>
</dbReference>
<dbReference type="EC" id="2.7.12.2" evidence="6"/>
<dbReference type="InterPro" id="IPR008271">
    <property type="entry name" value="Ser/Thr_kinase_AS"/>
</dbReference>
<keyword evidence="3 12" id="KW-0418">Kinase</keyword>
<dbReference type="GO" id="GO:0004708">
    <property type="term" value="F:MAP kinase kinase activity"/>
    <property type="evidence" value="ECO:0007669"/>
    <property type="project" value="UniProtKB-EC"/>
</dbReference>
<evidence type="ECO:0000256" key="8">
    <source>
        <dbReference type="ARBA" id="ARBA00049299"/>
    </source>
</evidence>
<dbReference type="InterPro" id="IPR011009">
    <property type="entry name" value="Kinase-like_dom_sf"/>
</dbReference>
<comment type="catalytic activity">
    <reaction evidence="8">
        <text>L-threonyl-[protein] + ATP = O-phospho-L-threonyl-[protein] + ADP + H(+)</text>
        <dbReference type="Rhea" id="RHEA:46608"/>
        <dbReference type="Rhea" id="RHEA-COMP:11060"/>
        <dbReference type="Rhea" id="RHEA-COMP:11605"/>
        <dbReference type="ChEBI" id="CHEBI:15378"/>
        <dbReference type="ChEBI" id="CHEBI:30013"/>
        <dbReference type="ChEBI" id="CHEBI:30616"/>
        <dbReference type="ChEBI" id="CHEBI:61977"/>
        <dbReference type="ChEBI" id="CHEBI:456216"/>
        <dbReference type="EC" id="2.7.12.2"/>
    </reaction>
</comment>
<feature type="compositionally biased region" description="Polar residues" evidence="10">
    <location>
        <begin position="606"/>
        <end position="624"/>
    </location>
</feature>
<keyword evidence="1" id="KW-0808">Transferase</keyword>
<sequence>MDYYGQETPLLDADVRMEPQDTIFYLVGHSEEAKAAIVDPRHKHLLVKTYTYGEALRITLDNPRAGCLVQICNSNGDGHDGRKTIVVGGAHQDIRCCFFFNGYSGELLLRDESGHSTATLKQLDNLNAYPRTALKVLKHGGQHQCAVVLCKDPYEDSTRSYELTVADKFVFQILPPFGHHHIDLAAKALFSVHDGLGIDWPSPGNKTPVMSTAIKDLGSGAEGCVKLVAISKNGSHWACKTSSFLNKRRRERTVRLLDLLMGAKKEVSKSYIVPCLHYQLSRTSEIEVFMPIYWCSLADLIDGGCFQDPETSFYMAACMLHDISTAFACLQSLGKGVVHRDVKPDNILYADGHFYLAGNKVNKTHTNIGTTLFQSPEARKDRDHSPAMDVFSLGLTLVACTIGISPLADIWRHDDSWQAWVKRARQFISHDLARLGPAITNMLQEDPCHRPHARSIKSAVKTYLGTHEDLRRKCHMPDKELAKQFVRERRDRLQSTATGPQYQPYCMTSTLSDDPQMGLSPISPSALDADRRGAPRDSFSSTGKTTETHVTEPDMEDTVQDGESTSPAYEEYKDGQQYWSAQHCGGQFEFDIEGRQGGDDQCYTPGGSSHSQQWPPQPGLSASSPHEDEAASPRHRRSGNIKRKGKEFLGRMPWHRK</sequence>
<dbReference type="OrthoDB" id="248923at2759"/>
<comment type="similarity">
    <text evidence="5">Belongs to the protein kinase superfamily. STE Ser/Thr protein kinase family. MAP kinase kinase subfamily.</text>
</comment>
<evidence type="ECO:0000256" key="6">
    <source>
        <dbReference type="ARBA" id="ARBA00038999"/>
    </source>
</evidence>
<feature type="compositionally biased region" description="Basic residues" evidence="10">
    <location>
        <begin position="633"/>
        <end position="645"/>
    </location>
</feature>
<evidence type="ECO:0000259" key="11">
    <source>
        <dbReference type="PROSITE" id="PS50011"/>
    </source>
</evidence>
<evidence type="ECO:0000256" key="10">
    <source>
        <dbReference type="SAM" id="MobiDB-lite"/>
    </source>
</evidence>
<dbReference type="Proteomes" id="UP000016923">
    <property type="component" value="Unassembled WGS sequence"/>
</dbReference>
<feature type="domain" description="Protein kinase" evidence="11">
    <location>
        <begin position="211"/>
        <end position="464"/>
    </location>
</feature>